<feature type="domain" description="Adhesin isopeptide-forming adherence" evidence="5">
    <location>
        <begin position="451"/>
        <end position="592"/>
    </location>
</feature>
<feature type="region of interest" description="Disordered" evidence="1">
    <location>
        <begin position="586"/>
        <end position="606"/>
    </location>
</feature>
<dbReference type="Pfam" id="PF17998">
    <property type="entry name" value="AgI_II_C2"/>
    <property type="match status" value="2"/>
</dbReference>
<evidence type="ECO:0000256" key="3">
    <source>
        <dbReference type="SAM" id="SignalP"/>
    </source>
</evidence>
<evidence type="ECO:0000259" key="4">
    <source>
        <dbReference type="Pfam" id="PF16364"/>
    </source>
</evidence>
<feature type="transmembrane region" description="Helical" evidence="2">
    <location>
        <begin position="1102"/>
        <end position="1123"/>
    </location>
</feature>
<evidence type="ECO:0000256" key="2">
    <source>
        <dbReference type="SAM" id="Phobius"/>
    </source>
</evidence>
<reference evidence="6" key="2">
    <citation type="submission" date="2017-01" db="EMBL/GenBank/DDBJ databases">
        <authorList>
            <person name="Timinskas A."/>
        </authorList>
    </citation>
    <scope>NUCLEOTIDE SEQUENCE</scope>
    <source>
        <strain evidence="6">GV37</strain>
    </source>
</reference>
<dbReference type="RefSeq" id="WP_009993957.1">
    <property type="nucleotide sequence ID" value="NZ_CP019058.1"/>
</dbReference>
<evidence type="ECO:0000313" key="8">
    <source>
        <dbReference type="Proteomes" id="UP000186260"/>
    </source>
</evidence>
<dbReference type="Pfam" id="PF16364">
    <property type="entry name" value="Antigen_C"/>
    <property type="match status" value="1"/>
</dbReference>
<gene>
    <name evidence="6" type="ORF">BVL65_00860</name>
    <name evidence="7" type="ORF">CJ213_04105</name>
</gene>
<feature type="domain" description="Cell surface antigen C-terminal" evidence="4">
    <location>
        <begin position="776"/>
        <end position="939"/>
    </location>
</feature>
<evidence type="ECO:0000256" key="1">
    <source>
        <dbReference type="SAM" id="MobiDB-lite"/>
    </source>
</evidence>
<reference evidence="6" key="4">
    <citation type="journal article" date="2021" name="Pathogens">
        <title>Discrimination of Gardnerella Species by Combining MALDI-TOF Protein Profile, Chaperonin cpn60 Sequences, and Phenotypic Characteristics.</title>
        <authorList>
            <person name="Bulavaite A."/>
            <person name="Maier T."/>
            <person name="Pleckaityte M."/>
        </authorList>
    </citation>
    <scope>NUCLEOTIDE SEQUENCE</scope>
    <source>
        <strain evidence="6">GV37</strain>
    </source>
</reference>
<keyword evidence="2" id="KW-0472">Membrane</keyword>
<dbReference type="InterPro" id="IPR032300">
    <property type="entry name" value="Antigen_C"/>
</dbReference>
<sequence>MSLFAKHKSMRDKIRQGSHRALAGIVVASTMLTGSAFAAGGAGWTGGNTGGSGTYKSNTFWVTDDNLGSASDNEAVVRAIQSEGVAIGSSATREAAARAQINAALSKARGDCETEYTARGGTGSADCRIWGVGFTATTAGPGITKPEYNNTSSAQATGAQWLSAWNNETQNGTRKYNHGGSEYTVFDDIDSANTLASFAAQGMSTPNTDLIVIVLAKDQPKLWDFTPDKSWVKYSNGKWATVIDAKHTNTTGADTQTILDGDKLGSVVNGSLGENLGDSLDTFTLSDDYTAADYLWDPDMSDVHVYAAPIPEASTTVSSVDDIITKGTDVTSQFTIQQAGTTITATMTSQALAAARSLATPMQYTLLIGGKANYANGKGAAQVRADAGKKATDEVEFCADPTTGAALNSHGLKNKGSESAAGKTKTTNEPYVCGYVPPVAKAVISEASQGGDQDDINGKSVMPGQKLEYELTSEPTIPNNLSYAIESVAFTDTYDQYLELDKQTIELRDLETGRTISKKNYTLTADTEKHEFTIELNKDYVTANMTAGSKHRFQVRFEGTVSKNAPTDHSVDNQWGLKLNNSLTSSNVVSNKPVEPKPEKKDETKTGINIDGKTAYVGDDIYYRLTLSAATLKDTAYKVHRLGMIDDYDDEYLQLNDKNIEILDAAGKDVTNKFNIQVKDGVVYVFAKTVDTEYLGDILPGDPQPTDLKAYAGKVLDVTKDPAIDQSLLGQDYTIVLPMTVKQVKDGYVVKNTATQITNDRKDVTNTVTNPLKVINPKKDVTVKVNGESANGKSIYKDHQFLYRLDSSKIAGNRAYKQIKNWRIVDDYDEKFDKLTGQWAVYVNNDIKLADGTVISKGSRIDGSGVDAGYFTFTEANGAFTVEATQQFLDIASAMDSDLSWTAYVQMTRLGVSDRVENTFVETMNDVERESNMVWTKTPDQTPAIKLIKYDAASGLEAGDRNTPSEALKSTKNGTKIVFRIINTGKVNLTKITLDDKTIAGSGTVTNLEYPANWSNLVLKPGEYVEVKGTLTGMNTMNHTDRGHTTGTPIVPCASHNDHPFDPNGGDNGNGGNTGVCYDTPVEDSDDWNGVTAAPLAQTGSAVVSIAIAALAALGAGASIMITKRNKENARKH</sequence>
<keyword evidence="8" id="KW-1185">Reference proteome</keyword>
<evidence type="ECO:0000313" key="7">
    <source>
        <dbReference type="EMBL" id="PMC55284.1"/>
    </source>
</evidence>
<feature type="region of interest" description="Disordered" evidence="1">
    <location>
        <begin position="1062"/>
        <end position="1081"/>
    </location>
</feature>
<keyword evidence="2" id="KW-1133">Transmembrane helix</keyword>
<proteinExistence type="predicted"/>
<feature type="compositionally biased region" description="Basic and acidic residues" evidence="1">
    <location>
        <begin position="594"/>
        <end position="605"/>
    </location>
</feature>
<dbReference type="GeneID" id="45577291"/>
<dbReference type="NCBIfam" id="TIGR04228">
    <property type="entry name" value="isopep_sspB_C2"/>
    <property type="match status" value="1"/>
</dbReference>
<evidence type="ECO:0000313" key="6">
    <source>
        <dbReference type="EMBL" id="APW18202.1"/>
    </source>
</evidence>
<feature type="chain" id="PRO_5040734935" evidence="3">
    <location>
        <begin position="39"/>
        <end position="1133"/>
    </location>
</feature>
<dbReference type="Gene3D" id="2.60.40.740">
    <property type="match status" value="3"/>
</dbReference>
<dbReference type="AlphaFoldDB" id="A0A9X7FFK7"/>
<organism evidence="7 9">
    <name type="scientific">Gardnerella swidsinskii</name>
    <dbReference type="NCBI Taxonomy" id="2792979"/>
    <lineage>
        <taxon>Bacteria</taxon>
        <taxon>Bacillati</taxon>
        <taxon>Actinomycetota</taxon>
        <taxon>Actinomycetes</taxon>
        <taxon>Bifidobacteriales</taxon>
        <taxon>Bifidobacteriaceae</taxon>
        <taxon>Gardnerella</taxon>
    </lineage>
</organism>
<evidence type="ECO:0000313" key="9">
    <source>
        <dbReference type="Proteomes" id="UP000235293"/>
    </source>
</evidence>
<keyword evidence="3" id="KW-0732">Signal</keyword>
<keyword evidence="2" id="KW-0812">Transmembrane</keyword>
<dbReference type="Proteomes" id="UP000186260">
    <property type="component" value="Chromosome"/>
</dbReference>
<evidence type="ECO:0000259" key="5">
    <source>
        <dbReference type="Pfam" id="PF17998"/>
    </source>
</evidence>
<reference evidence="8" key="1">
    <citation type="submission" date="2017-01" db="EMBL/GenBank/DDBJ databases">
        <title>Gardnerella vaginalis bacteremia associated with severe acute encephalopathy in a young female patient: Case Report and characterization of the isolate.</title>
        <authorList>
            <person name="Tankovic J."/>
            <person name="Timinskas A."/>
            <person name="Zilnyte M."/>
            <person name="Janulaitiene M."/>
            <person name="Zvirbliene A."/>
            <person name="Pleckaityte M."/>
        </authorList>
    </citation>
    <scope>NUCLEOTIDE SEQUENCE [LARGE SCALE GENOMIC DNA]</scope>
    <source>
        <strain evidence="8">GV37</strain>
    </source>
</reference>
<accession>A0A9X7FFK7</accession>
<name>A0A9X7FFK7_9BIFI</name>
<dbReference type="EMBL" id="CP019058">
    <property type="protein sequence ID" value="APW18202.1"/>
    <property type="molecule type" value="Genomic_DNA"/>
</dbReference>
<dbReference type="Proteomes" id="UP000235293">
    <property type="component" value="Unassembled WGS sequence"/>
</dbReference>
<feature type="signal peptide" evidence="3">
    <location>
        <begin position="1"/>
        <end position="38"/>
    </location>
</feature>
<dbReference type="InterPro" id="IPR026345">
    <property type="entry name" value="Adh_isopep-form_adh_dom"/>
</dbReference>
<reference evidence="7 9" key="3">
    <citation type="submission" date="2017-09" db="EMBL/GenBank/DDBJ databases">
        <title>Bacterial strain isolated from the female urinary microbiota.</title>
        <authorList>
            <person name="Thomas-White K."/>
            <person name="Kumar N."/>
            <person name="Forster S."/>
            <person name="Putonti C."/>
            <person name="Lawley T."/>
            <person name="Wolfe A.J."/>
        </authorList>
    </citation>
    <scope>NUCLEOTIDE SEQUENCE [LARGE SCALE GENOMIC DNA]</scope>
    <source>
        <strain evidence="7 9">UMB0411</strain>
    </source>
</reference>
<dbReference type="EMBL" id="PNGY01000001">
    <property type="protein sequence ID" value="PMC55284.1"/>
    <property type="molecule type" value="Genomic_DNA"/>
</dbReference>
<feature type="domain" description="Adhesin isopeptide-forming adherence" evidence="5">
    <location>
        <begin position="598"/>
        <end position="772"/>
    </location>
</feature>
<protein>
    <submittedName>
        <fullName evidence="7">Cell-wall protein</fullName>
    </submittedName>
</protein>